<dbReference type="RefSeq" id="WP_183999726.1">
    <property type="nucleotide sequence ID" value="NZ_JACIEH010000003.1"/>
</dbReference>
<name>A0A7W6NZ43_9SPHN</name>
<reference evidence="1 2" key="1">
    <citation type="submission" date="2020-08" db="EMBL/GenBank/DDBJ databases">
        <title>Genomic Encyclopedia of Type Strains, Phase IV (KMG-IV): sequencing the most valuable type-strain genomes for metagenomic binning, comparative biology and taxonomic classification.</title>
        <authorList>
            <person name="Goeker M."/>
        </authorList>
    </citation>
    <scope>NUCLEOTIDE SEQUENCE [LARGE SCALE GENOMIC DNA]</scope>
    <source>
        <strain evidence="1 2">DSM 101806</strain>
    </source>
</reference>
<gene>
    <name evidence="1" type="ORF">GGR46_004003</name>
</gene>
<evidence type="ECO:0000313" key="2">
    <source>
        <dbReference type="Proteomes" id="UP000557392"/>
    </source>
</evidence>
<dbReference type="Proteomes" id="UP000557392">
    <property type="component" value="Unassembled WGS sequence"/>
</dbReference>
<sequence>MTKKDLVAAATKKGLDHTHAERAVDAVLGALRDAPTGVLVFRETEGRSVPADKRRTIFMCG</sequence>
<dbReference type="AlphaFoldDB" id="A0A7W6NZ43"/>
<protein>
    <submittedName>
        <fullName evidence="1">Uncharacterized protein</fullName>
    </submittedName>
</protein>
<keyword evidence="2" id="KW-1185">Reference proteome</keyword>
<evidence type="ECO:0000313" key="1">
    <source>
        <dbReference type="EMBL" id="MBB4100431.1"/>
    </source>
</evidence>
<proteinExistence type="predicted"/>
<comment type="caution">
    <text evidence="1">The sequence shown here is derived from an EMBL/GenBank/DDBJ whole genome shotgun (WGS) entry which is preliminary data.</text>
</comment>
<organism evidence="1 2">
    <name type="scientific">Sphingomonas kyeonggiensis</name>
    <dbReference type="NCBI Taxonomy" id="1268553"/>
    <lineage>
        <taxon>Bacteria</taxon>
        <taxon>Pseudomonadati</taxon>
        <taxon>Pseudomonadota</taxon>
        <taxon>Alphaproteobacteria</taxon>
        <taxon>Sphingomonadales</taxon>
        <taxon>Sphingomonadaceae</taxon>
        <taxon>Sphingomonas</taxon>
    </lineage>
</organism>
<accession>A0A7W6NZ43</accession>
<dbReference type="EMBL" id="JACIEH010000003">
    <property type="protein sequence ID" value="MBB4100431.1"/>
    <property type="molecule type" value="Genomic_DNA"/>
</dbReference>